<evidence type="ECO:0000313" key="1">
    <source>
        <dbReference type="EMBL" id="GAA4302616.1"/>
    </source>
</evidence>
<accession>A0ABP8FG74</accession>
<sequence>MLHAKDKAALGLYLLSNAYPLILTFSLREKGLGSLRFWPVFQKISQKRNSRLFIRSITQYSKLKTQDSKLFHPFAGHVEVGVNG</sequence>
<keyword evidence="2" id="KW-1185">Reference proteome</keyword>
<proteinExistence type="predicted"/>
<dbReference type="EMBL" id="BAABGX010000002">
    <property type="protein sequence ID" value="GAA4302616.1"/>
    <property type="molecule type" value="Genomic_DNA"/>
</dbReference>
<protein>
    <submittedName>
        <fullName evidence="1">Uncharacterized protein</fullName>
    </submittedName>
</protein>
<gene>
    <name evidence="1" type="ORF">GCM10023183_14420</name>
</gene>
<dbReference type="Proteomes" id="UP001501844">
    <property type="component" value="Unassembled WGS sequence"/>
</dbReference>
<evidence type="ECO:0000313" key="2">
    <source>
        <dbReference type="Proteomes" id="UP001501844"/>
    </source>
</evidence>
<organism evidence="1 2">
    <name type="scientific">Nibribacter koreensis</name>
    <dbReference type="NCBI Taxonomy" id="1084519"/>
    <lineage>
        <taxon>Bacteria</taxon>
        <taxon>Pseudomonadati</taxon>
        <taxon>Bacteroidota</taxon>
        <taxon>Cytophagia</taxon>
        <taxon>Cytophagales</taxon>
        <taxon>Hymenobacteraceae</taxon>
        <taxon>Nibribacter</taxon>
    </lineage>
</organism>
<name>A0ABP8FG74_9BACT</name>
<reference evidence="2" key="1">
    <citation type="journal article" date="2019" name="Int. J. Syst. Evol. Microbiol.">
        <title>The Global Catalogue of Microorganisms (GCM) 10K type strain sequencing project: providing services to taxonomists for standard genome sequencing and annotation.</title>
        <authorList>
            <consortium name="The Broad Institute Genomics Platform"/>
            <consortium name="The Broad Institute Genome Sequencing Center for Infectious Disease"/>
            <person name="Wu L."/>
            <person name="Ma J."/>
        </authorList>
    </citation>
    <scope>NUCLEOTIDE SEQUENCE [LARGE SCALE GENOMIC DNA]</scope>
    <source>
        <strain evidence="2">JCM 17917</strain>
    </source>
</reference>
<comment type="caution">
    <text evidence="1">The sequence shown here is derived from an EMBL/GenBank/DDBJ whole genome shotgun (WGS) entry which is preliminary data.</text>
</comment>